<feature type="domain" description="UCH catalytic" evidence="15">
    <location>
        <begin position="6"/>
        <end position="238"/>
    </location>
</feature>
<dbReference type="GO" id="GO:0005634">
    <property type="term" value="C:nucleus"/>
    <property type="evidence" value="ECO:0007669"/>
    <property type="project" value="UniProtKB-SubCell"/>
</dbReference>
<protein>
    <recommendedName>
        <fullName evidence="9 13">Ubiquitin carboxyl-terminal hydrolase</fullName>
        <ecNumber evidence="9 13">3.4.19.12</ecNumber>
    </recommendedName>
</protein>
<keyword evidence="17" id="KW-1185">Reference proteome</keyword>
<evidence type="ECO:0000256" key="2">
    <source>
        <dbReference type="ARBA" id="ARBA00004123"/>
    </source>
</evidence>
<evidence type="ECO:0000256" key="5">
    <source>
        <dbReference type="ARBA" id="ARBA00022786"/>
    </source>
</evidence>
<evidence type="ECO:0000256" key="1">
    <source>
        <dbReference type="ARBA" id="ARBA00000707"/>
    </source>
</evidence>
<feature type="coiled-coil region" evidence="14">
    <location>
        <begin position="248"/>
        <end position="341"/>
    </location>
</feature>
<dbReference type="Gene3D" id="1.20.58.860">
    <property type="match status" value="1"/>
</dbReference>
<dbReference type="Gene3D" id="3.40.532.10">
    <property type="entry name" value="Peptidase C12, ubiquitin carboxyl-terminal hydrolase"/>
    <property type="match status" value="1"/>
</dbReference>
<dbReference type="InterPro" id="IPR017390">
    <property type="entry name" value="Ubiquitinyl_hydrolase_UCH37"/>
</dbReference>
<keyword evidence="7 9" id="KW-0788">Thiol protease</keyword>
<evidence type="ECO:0000256" key="7">
    <source>
        <dbReference type="ARBA" id="ARBA00022807"/>
    </source>
</evidence>
<dbReference type="OrthoDB" id="1924260at2759"/>
<comment type="caution">
    <text evidence="16">The sequence shown here is derived from an EMBL/GenBank/DDBJ whole genome shotgun (WGS) entry which is preliminary data.</text>
</comment>
<keyword evidence="6 9" id="KW-0378">Hydrolase</keyword>
<dbReference type="PRINTS" id="PR00707">
    <property type="entry name" value="UBCTHYDRLASE"/>
</dbReference>
<comment type="subcellular location">
    <subcellularLocation>
        <location evidence="2">Nucleus</location>
    </subcellularLocation>
</comment>
<evidence type="ECO:0000256" key="14">
    <source>
        <dbReference type="SAM" id="Coils"/>
    </source>
</evidence>
<keyword evidence="14" id="KW-0175">Coiled coil</keyword>
<feature type="active site" description="Proton donor" evidence="10 12">
    <location>
        <position position="166"/>
    </location>
</feature>
<dbReference type="GO" id="GO:0005737">
    <property type="term" value="C:cytoplasm"/>
    <property type="evidence" value="ECO:0007669"/>
    <property type="project" value="TreeGrafter"/>
</dbReference>
<evidence type="ECO:0000256" key="10">
    <source>
        <dbReference type="PIRSR" id="PIRSR038120-1"/>
    </source>
</evidence>
<evidence type="ECO:0000313" key="16">
    <source>
        <dbReference type="EMBL" id="PVU91891.1"/>
    </source>
</evidence>
<dbReference type="Pfam" id="PF18031">
    <property type="entry name" value="UCH_C"/>
    <property type="match status" value="1"/>
</dbReference>
<dbReference type="EC" id="3.4.19.12" evidence="9 13"/>
<dbReference type="PROSITE" id="PS52048">
    <property type="entry name" value="UCH_DOMAIN"/>
    <property type="match status" value="1"/>
</dbReference>
<dbReference type="AlphaFoldDB" id="A0A2T9YHT4"/>
<feature type="site" description="Important for enzyme activity" evidence="11 12">
    <location>
        <position position="181"/>
    </location>
</feature>
<evidence type="ECO:0000256" key="6">
    <source>
        <dbReference type="ARBA" id="ARBA00022801"/>
    </source>
</evidence>
<evidence type="ECO:0000256" key="3">
    <source>
        <dbReference type="ARBA" id="ARBA00009326"/>
    </source>
</evidence>
<feature type="active site" description="Nucleophile" evidence="10 12">
    <location>
        <position position="92"/>
    </location>
</feature>
<evidence type="ECO:0000259" key="15">
    <source>
        <dbReference type="PROSITE" id="PS52048"/>
    </source>
</evidence>
<dbReference type="SUPFAM" id="SSF54001">
    <property type="entry name" value="Cysteine proteinases"/>
    <property type="match status" value="1"/>
</dbReference>
<dbReference type="PIRSF" id="PIRSF038120">
    <property type="entry name" value="Ubiquitinyl_hydrolase_UCH37"/>
    <property type="match status" value="1"/>
</dbReference>
<accession>A0A2T9YHT4</accession>
<evidence type="ECO:0000256" key="8">
    <source>
        <dbReference type="ARBA" id="ARBA00023242"/>
    </source>
</evidence>
<dbReference type="EMBL" id="MBFT01000393">
    <property type="protein sequence ID" value="PVU91891.1"/>
    <property type="molecule type" value="Genomic_DNA"/>
</dbReference>
<comment type="similarity">
    <text evidence="3 9 12 13">Belongs to the peptidase C12 family.</text>
</comment>
<keyword evidence="4 9" id="KW-0645">Protease</keyword>
<dbReference type="PANTHER" id="PTHR10589:SF16">
    <property type="entry name" value="UBIQUITIN CARBOXYL-TERMINAL HYDROLASE ISOZYME L5"/>
    <property type="match status" value="1"/>
</dbReference>
<name>A0A2T9YHT4_9FUNG</name>
<dbReference type="InterPro" id="IPR038765">
    <property type="entry name" value="Papain-like_cys_pep_sf"/>
</dbReference>
<gene>
    <name evidence="16" type="ORF">BB559_003938</name>
</gene>
<evidence type="ECO:0000256" key="11">
    <source>
        <dbReference type="PIRSR" id="PIRSR038120-2"/>
    </source>
</evidence>
<dbReference type="STRING" id="61424.A0A2T9YHT4"/>
<dbReference type="InterPro" id="IPR001578">
    <property type="entry name" value="Peptidase_C12_UCH"/>
</dbReference>
<comment type="catalytic activity">
    <reaction evidence="1 9 12 13">
        <text>Thiol-dependent hydrolysis of ester, thioester, amide, peptide and isopeptide bonds formed by the C-terminal Gly of ubiquitin (a 76-residue protein attached to proteins as an intracellular targeting signal).</text>
        <dbReference type="EC" id="3.4.19.12"/>
    </reaction>
</comment>
<evidence type="ECO:0000313" key="17">
    <source>
        <dbReference type="Proteomes" id="UP000245699"/>
    </source>
</evidence>
<dbReference type="FunFam" id="3.40.532.10:FF:000003">
    <property type="entry name" value="Ubiquitin carboxyl-terminal hydrolase"/>
    <property type="match status" value="1"/>
</dbReference>
<proteinExistence type="inferred from homology"/>
<dbReference type="InterPro" id="IPR036959">
    <property type="entry name" value="Peptidase_C12_UCH_sf"/>
</dbReference>
<organism evidence="16 17">
    <name type="scientific">Furculomyces boomerangus</name>
    <dbReference type="NCBI Taxonomy" id="61424"/>
    <lineage>
        <taxon>Eukaryota</taxon>
        <taxon>Fungi</taxon>
        <taxon>Fungi incertae sedis</taxon>
        <taxon>Zoopagomycota</taxon>
        <taxon>Kickxellomycotina</taxon>
        <taxon>Harpellomycetes</taxon>
        <taxon>Harpellales</taxon>
        <taxon>Harpellaceae</taxon>
        <taxon>Furculomyces</taxon>
    </lineage>
</organism>
<feature type="site" description="Transition state stabilizer" evidence="12">
    <location>
        <position position="86"/>
    </location>
</feature>
<dbReference type="Pfam" id="PF01088">
    <property type="entry name" value="Peptidase_C12"/>
    <property type="match status" value="1"/>
</dbReference>
<dbReference type="GO" id="GO:0016579">
    <property type="term" value="P:protein deubiquitination"/>
    <property type="evidence" value="ECO:0007669"/>
    <property type="project" value="InterPro"/>
</dbReference>
<dbReference type="GO" id="GO:0004843">
    <property type="term" value="F:cysteine-type deubiquitinase activity"/>
    <property type="evidence" value="ECO:0007669"/>
    <property type="project" value="UniProtKB-UniRule"/>
</dbReference>
<evidence type="ECO:0000256" key="13">
    <source>
        <dbReference type="RuleBase" id="RU361215"/>
    </source>
</evidence>
<dbReference type="PANTHER" id="PTHR10589">
    <property type="entry name" value="UBIQUITIN CARBOXYL-TERMINAL HYDROLASE"/>
    <property type="match status" value="1"/>
</dbReference>
<dbReference type="CDD" id="cd09617">
    <property type="entry name" value="Peptidase_C12_UCH37_BAP1"/>
    <property type="match status" value="1"/>
</dbReference>
<sequence length="341" mass="38990">MEEHGNWCLIESDPGVFTELISNMGVQGIQVEELWSLDTDFSELGTVYGIIFLFKWEANQSSNSSDSQRNNLSNNDLPEDLIFMKQIVNNACATQAILSILLNNNEINLGPELDNFKDFIKSLTPELRGMVLSNSETIRSVHNSFARQALIINESVSSNESEDLFHFVSYIPFNNSVYKLDGLQHGPIRINDIPESHTKNSGKARELEWSEVAIENIKQVINNFKDKEIRFNLMAITKDRRIGYNTRIDQIKNDLKLLQKKLESLKLGEDDTESIEKNINILISEKNELQNQINYQNEKLHSYSIENARRKHNFVPMIKMLAEALAKSGNLENAIKKARKS</sequence>
<dbReference type="InterPro" id="IPR041507">
    <property type="entry name" value="UCH_C"/>
</dbReference>
<reference evidence="16 17" key="1">
    <citation type="journal article" date="2018" name="MBio">
        <title>Comparative Genomics Reveals the Core Gene Toolbox for the Fungus-Insect Symbiosis.</title>
        <authorList>
            <person name="Wang Y."/>
            <person name="Stata M."/>
            <person name="Wang W."/>
            <person name="Stajich J.E."/>
            <person name="White M.M."/>
            <person name="Moncalvo J.M."/>
        </authorList>
    </citation>
    <scope>NUCLEOTIDE SEQUENCE [LARGE SCALE GENOMIC DNA]</scope>
    <source>
        <strain evidence="16 17">AUS-77-4</strain>
    </source>
</reference>
<keyword evidence="8" id="KW-0539">Nucleus</keyword>
<evidence type="ECO:0000256" key="12">
    <source>
        <dbReference type="PROSITE-ProRule" id="PRU01393"/>
    </source>
</evidence>
<evidence type="ECO:0000256" key="9">
    <source>
        <dbReference type="PIRNR" id="PIRNR038120"/>
    </source>
</evidence>
<dbReference type="Proteomes" id="UP000245699">
    <property type="component" value="Unassembled WGS sequence"/>
</dbReference>
<keyword evidence="5 9" id="KW-0833">Ubl conjugation pathway</keyword>
<dbReference type="GO" id="GO:0006511">
    <property type="term" value="P:ubiquitin-dependent protein catabolic process"/>
    <property type="evidence" value="ECO:0007669"/>
    <property type="project" value="UniProtKB-UniRule"/>
</dbReference>
<evidence type="ECO:0000256" key="4">
    <source>
        <dbReference type="ARBA" id="ARBA00022670"/>
    </source>
</evidence>